<dbReference type="InterPro" id="IPR029058">
    <property type="entry name" value="AB_hydrolase_fold"/>
</dbReference>
<protein>
    <submittedName>
        <fullName evidence="3">Thioesterase</fullName>
    </submittedName>
</protein>
<dbReference type="PANTHER" id="PTHR11487:SF0">
    <property type="entry name" value="S-ACYL FATTY ACID SYNTHASE THIOESTERASE, MEDIUM CHAIN"/>
    <property type="match status" value="1"/>
</dbReference>
<dbReference type="PANTHER" id="PTHR11487">
    <property type="entry name" value="THIOESTERASE"/>
    <property type="match status" value="1"/>
</dbReference>
<keyword evidence="4" id="KW-1185">Reference proteome</keyword>
<dbReference type="InterPro" id="IPR001031">
    <property type="entry name" value="Thioesterase"/>
</dbReference>
<feature type="domain" description="Thioesterase" evidence="2">
    <location>
        <begin position="21"/>
        <end position="245"/>
    </location>
</feature>
<dbReference type="Pfam" id="PF00975">
    <property type="entry name" value="Thioesterase"/>
    <property type="match status" value="1"/>
</dbReference>
<dbReference type="Gene3D" id="3.40.50.1820">
    <property type="entry name" value="alpha/beta hydrolase"/>
    <property type="match status" value="1"/>
</dbReference>
<name>A0A3Q9ERD8_9ACTN</name>
<organism evidence="3 4">
    <name type="scientific">Streptomyces cyaneochromogenes</name>
    <dbReference type="NCBI Taxonomy" id="2496836"/>
    <lineage>
        <taxon>Bacteria</taxon>
        <taxon>Bacillati</taxon>
        <taxon>Actinomycetota</taxon>
        <taxon>Actinomycetes</taxon>
        <taxon>Kitasatosporales</taxon>
        <taxon>Streptomycetaceae</taxon>
        <taxon>Streptomyces</taxon>
    </lineage>
</organism>
<proteinExistence type="inferred from homology"/>
<dbReference type="Proteomes" id="UP000280298">
    <property type="component" value="Chromosome"/>
</dbReference>
<sequence length="252" mass="27162">MRTAPVPAPVLLDRRPEAAVRLYCLPPGGSGPEFYQLWADLLPPAVEPYTVALPGRGDRREEPSVTDLSALVAALASLTGDDADPRPFALFGHSLGALLAYETARRLGRTGRREPVLVALSALPAPHQGDLDKLLATLLMSGIDAFTDIVGPVPAELLEDPVTVTRLCTPFLADLVLALHHRHQDEPPLEMSLALYGGAADPLVPPELLERWNDLFTTPATPCLFAGRHTYPQDQAPDLARQLAKDLQTAAR</sequence>
<reference evidence="3 4" key="1">
    <citation type="journal article" date="2019" name="Int. J. Syst. Evol. Microbiol.">
        <title>Streptomyces cyaneochromogenes sp. nov., a blue pigment-producing actinomycete from manganese-contaminated soil.</title>
        <authorList>
            <person name="Tang X."/>
            <person name="Zhao J."/>
            <person name="Li K."/>
            <person name="Chen Z."/>
            <person name="Sun Y."/>
            <person name="Gao J."/>
        </authorList>
    </citation>
    <scope>NUCLEOTIDE SEQUENCE [LARGE SCALE GENOMIC DNA]</scope>
    <source>
        <strain evidence="3 4">MK-45</strain>
    </source>
</reference>
<evidence type="ECO:0000313" key="3">
    <source>
        <dbReference type="EMBL" id="AZQ34042.1"/>
    </source>
</evidence>
<evidence type="ECO:0000256" key="1">
    <source>
        <dbReference type="ARBA" id="ARBA00007169"/>
    </source>
</evidence>
<dbReference type="AlphaFoldDB" id="A0A3Q9ERD8"/>
<dbReference type="InterPro" id="IPR012223">
    <property type="entry name" value="TEII"/>
</dbReference>
<dbReference type="KEGG" id="scya:EJ357_11615"/>
<dbReference type="OrthoDB" id="8480037at2"/>
<accession>A0A3Q9ERD8</accession>
<dbReference type="EMBL" id="CP034539">
    <property type="protein sequence ID" value="AZQ34042.1"/>
    <property type="molecule type" value="Genomic_DNA"/>
</dbReference>
<dbReference type="SUPFAM" id="SSF53474">
    <property type="entry name" value="alpha/beta-Hydrolases"/>
    <property type="match status" value="1"/>
</dbReference>
<dbReference type="GO" id="GO:0008610">
    <property type="term" value="P:lipid biosynthetic process"/>
    <property type="evidence" value="ECO:0007669"/>
    <property type="project" value="TreeGrafter"/>
</dbReference>
<evidence type="ECO:0000313" key="4">
    <source>
        <dbReference type="Proteomes" id="UP000280298"/>
    </source>
</evidence>
<gene>
    <name evidence="3" type="ORF">EJ357_11615</name>
</gene>
<evidence type="ECO:0000259" key="2">
    <source>
        <dbReference type="Pfam" id="PF00975"/>
    </source>
</evidence>
<comment type="similarity">
    <text evidence="1">Belongs to the thioesterase family.</text>
</comment>